<evidence type="ECO:0000256" key="1">
    <source>
        <dbReference type="ARBA" id="ARBA00022618"/>
    </source>
</evidence>
<dbReference type="SUPFAM" id="SSF103088">
    <property type="entry name" value="OmpA-like"/>
    <property type="match status" value="1"/>
</dbReference>
<evidence type="ECO:0000259" key="11">
    <source>
        <dbReference type="PROSITE" id="PS51123"/>
    </source>
</evidence>
<dbReference type="HAMAP" id="MF_02204">
    <property type="entry name" value="Pal"/>
    <property type="match status" value="1"/>
</dbReference>
<feature type="chain" id="PRO_5045488972" description="Peptidoglycan-associated lipoprotein" evidence="10">
    <location>
        <begin position="26"/>
        <end position="194"/>
    </location>
</feature>
<keyword evidence="4 8" id="KW-0564">Palmitate</keyword>
<keyword evidence="13" id="KW-1185">Reference proteome</keyword>
<dbReference type="InterPro" id="IPR050330">
    <property type="entry name" value="Bact_OuterMem_StrucFunc"/>
</dbReference>
<dbReference type="RefSeq" id="WP_265423609.1">
    <property type="nucleotide sequence ID" value="NZ_JAPFPW010000001.1"/>
</dbReference>
<dbReference type="PRINTS" id="PR01021">
    <property type="entry name" value="OMPADOMAIN"/>
</dbReference>
<keyword evidence="1" id="KW-0132">Cell division</keyword>
<evidence type="ECO:0000256" key="5">
    <source>
        <dbReference type="ARBA" id="ARBA00023237"/>
    </source>
</evidence>
<organism evidence="12 13">
    <name type="scientific">Desulfobotulus pelophilus</name>
    <dbReference type="NCBI Taxonomy" id="2823377"/>
    <lineage>
        <taxon>Bacteria</taxon>
        <taxon>Pseudomonadati</taxon>
        <taxon>Thermodesulfobacteriota</taxon>
        <taxon>Desulfobacteria</taxon>
        <taxon>Desulfobacterales</taxon>
        <taxon>Desulfobacteraceae</taxon>
        <taxon>Desulfobotulus</taxon>
    </lineage>
</organism>
<dbReference type="InterPro" id="IPR036737">
    <property type="entry name" value="OmpA-like_sf"/>
</dbReference>
<dbReference type="Pfam" id="PF00691">
    <property type="entry name" value="OmpA"/>
    <property type="match status" value="1"/>
</dbReference>
<gene>
    <name evidence="8 12" type="primary">pal</name>
    <name evidence="12" type="ORF">OOT00_01965</name>
</gene>
<evidence type="ECO:0000256" key="9">
    <source>
        <dbReference type="SAM" id="Coils"/>
    </source>
</evidence>
<dbReference type="EMBL" id="JAPFPW010000001">
    <property type="protein sequence ID" value="MCW7752749.1"/>
    <property type="molecule type" value="Genomic_DNA"/>
</dbReference>
<dbReference type="CDD" id="cd07185">
    <property type="entry name" value="OmpA_C-like"/>
    <property type="match status" value="1"/>
</dbReference>
<dbReference type="Gene3D" id="3.30.1330.60">
    <property type="entry name" value="OmpA-like domain"/>
    <property type="match status" value="1"/>
</dbReference>
<keyword evidence="2 8" id="KW-0732">Signal</keyword>
<feature type="coiled-coil region" evidence="9">
    <location>
        <begin position="35"/>
        <end position="84"/>
    </location>
</feature>
<evidence type="ECO:0000256" key="7">
    <source>
        <dbReference type="ARBA" id="ARBA00023306"/>
    </source>
</evidence>
<evidence type="ECO:0000256" key="8">
    <source>
        <dbReference type="HAMAP-Rule" id="MF_02204"/>
    </source>
</evidence>
<comment type="caution">
    <text evidence="12">The sequence shown here is derived from an EMBL/GenBank/DDBJ whole genome shotgun (WGS) entry which is preliminary data.</text>
</comment>
<dbReference type="InterPro" id="IPR039001">
    <property type="entry name" value="Pal"/>
</dbReference>
<dbReference type="PANTHER" id="PTHR30329">
    <property type="entry name" value="STATOR ELEMENT OF FLAGELLAR MOTOR COMPLEX"/>
    <property type="match status" value="1"/>
</dbReference>
<evidence type="ECO:0000256" key="3">
    <source>
        <dbReference type="ARBA" id="ARBA00023136"/>
    </source>
</evidence>
<keyword evidence="5 8" id="KW-0998">Cell outer membrane</keyword>
<dbReference type="InterPro" id="IPR014169">
    <property type="entry name" value="Pal_lipo_C"/>
</dbReference>
<keyword evidence="9" id="KW-0175">Coiled coil</keyword>
<dbReference type="NCBIfam" id="TIGR02802">
    <property type="entry name" value="Pal_lipo"/>
    <property type="match status" value="1"/>
</dbReference>
<evidence type="ECO:0000256" key="2">
    <source>
        <dbReference type="ARBA" id="ARBA00022729"/>
    </source>
</evidence>
<dbReference type="Proteomes" id="UP001209681">
    <property type="component" value="Unassembled WGS sequence"/>
</dbReference>
<evidence type="ECO:0000256" key="4">
    <source>
        <dbReference type="ARBA" id="ARBA00023139"/>
    </source>
</evidence>
<feature type="domain" description="OmpA-like" evidence="11">
    <location>
        <begin position="80"/>
        <end position="194"/>
    </location>
</feature>
<dbReference type="PANTHER" id="PTHR30329:SF21">
    <property type="entry name" value="LIPOPROTEIN YIAD-RELATED"/>
    <property type="match status" value="1"/>
</dbReference>
<protein>
    <recommendedName>
        <fullName evidence="8">Peptidoglycan-associated lipoprotein</fullName>
        <shortName evidence="8">PAL</shortName>
    </recommendedName>
</protein>
<keyword evidence="3 8" id="KW-0472">Membrane</keyword>
<keyword evidence="6 8" id="KW-0449">Lipoprotein</keyword>
<comment type="similarity">
    <text evidence="8">Belongs to the Pal lipoprotein family.</text>
</comment>
<evidence type="ECO:0000313" key="13">
    <source>
        <dbReference type="Proteomes" id="UP001209681"/>
    </source>
</evidence>
<proteinExistence type="inferred from homology"/>
<evidence type="ECO:0000313" key="12">
    <source>
        <dbReference type="EMBL" id="MCW7752749.1"/>
    </source>
</evidence>
<name>A0ABT3N5L5_9BACT</name>
<reference evidence="12 13" key="1">
    <citation type="submission" date="2022-11" db="EMBL/GenBank/DDBJ databases">
        <title>Desulfobotulus tamanensis H1 sp. nov. - anaerobic, alkaliphilic, sulphate reducing bacterium isolated from terrestrial mud volcano.</title>
        <authorList>
            <person name="Frolova A."/>
            <person name="Merkel A.Y."/>
            <person name="Slobodkin A.I."/>
        </authorList>
    </citation>
    <scope>NUCLEOTIDE SEQUENCE [LARGE SCALE GENOMIC DNA]</scope>
    <source>
        <strain evidence="12 13">H1</strain>
    </source>
</reference>
<keyword evidence="7" id="KW-0131">Cell cycle</keyword>
<comment type="subcellular location">
    <subcellularLocation>
        <location evidence="8">Cell outer membrane</location>
        <topology evidence="8">Lipid-anchor</topology>
    </subcellularLocation>
</comment>
<accession>A0ABT3N5L5</accession>
<sequence>MAAKSWVRYGLVLAVPCVMVLSSCAGKTGGTDMAEQEMAEQLQEEEAARIAAEEEARKAEEARIEAERLAREKAEAKKKEEAKAAFLESHVPFDFDSFALNSGAMKILDAKVVWLRNNPAVKVTVEGHCDDRGTREYNLALGDRRARSVKQYLVDSGISADRIATISYGEERPLDPAKNEAAWSKNRRAQFVIR</sequence>
<evidence type="ECO:0000256" key="10">
    <source>
        <dbReference type="SAM" id="SignalP"/>
    </source>
</evidence>
<dbReference type="PROSITE" id="PS51257">
    <property type="entry name" value="PROKAR_LIPOPROTEIN"/>
    <property type="match status" value="1"/>
</dbReference>
<feature type="signal peptide" evidence="10">
    <location>
        <begin position="1"/>
        <end position="25"/>
    </location>
</feature>
<evidence type="ECO:0000256" key="6">
    <source>
        <dbReference type="ARBA" id="ARBA00023288"/>
    </source>
</evidence>
<dbReference type="PROSITE" id="PS51123">
    <property type="entry name" value="OMPA_2"/>
    <property type="match status" value="1"/>
</dbReference>
<dbReference type="InterPro" id="IPR006665">
    <property type="entry name" value="OmpA-like"/>
</dbReference>
<dbReference type="InterPro" id="IPR006664">
    <property type="entry name" value="OMP_bac"/>
</dbReference>